<reference evidence="3 4" key="1">
    <citation type="submission" date="2023-07" db="EMBL/GenBank/DDBJ databases">
        <title>Genomic Encyclopedia of Type Strains, Phase IV (KMG-IV): sequencing the most valuable type-strain genomes for metagenomic binning, comparative biology and taxonomic classification.</title>
        <authorList>
            <person name="Goeker M."/>
        </authorList>
    </citation>
    <scope>NUCLEOTIDE SEQUENCE [LARGE SCALE GENOMIC DNA]</scope>
    <source>
        <strain evidence="3 4">DSM 23948</strain>
    </source>
</reference>
<dbReference type="PANTHER" id="PTHR10587">
    <property type="entry name" value="GLYCOSYL TRANSFERASE-RELATED"/>
    <property type="match status" value="1"/>
</dbReference>
<dbReference type="PROSITE" id="PS51677">
    <property type="entry name" value="NODB"/>
    <property type="match status" value="1"/>
</dbReference>
<feature type="domain" description="NodB homology" evidence="2">
    <location>
        <begin position="112"/>
        <end position="296"/>
    </location>
</feature>
<gene>
    <name evidence="3" type="ORF">J2S07_002618</name>
</gene>
<evidence type="ECO:0000313" key="4">
    <source>
        <dbReference type="Proteomes" id="UP001231362"/>
    </source>
</evidence>
<comment type="caution">
    <text evidence="3">The sequence shown here is derived from an EMBL/GenBank/DDBJ whole genome shotgun (WGS) entry which is preliminary data.</text>
</comment>
<keyword evidence="4" id="KW-1185">Reference proteome</keyword>
<dbReference type="Proteomes" id="UP001231362">
    <property type="component" value="Unassembled WGS sequence"/>
</dbReference>
<dbReference type="SUPFAM" id="SSF88713">
    <property type="entry name" value="Glycoside hydrolase/deacetylase"/>
    <property type="match status" value="1"/>
</dbReference>
<dbReference type="EMBL" id="JAUSTU010000011">
    <property type="protein sequence ID" value="MDQ0156299.1"/>
    <property type="molecule type" value="Genomic_DNA"/>
</dbReference>
<dbReference type="CDD" id="cd10944">
    <property type="entry name" value="CE4_SmPgdA_like"/>
    <property type="match status" value="1"/>
</dbReference>
<organism evidence="3 4">
    <name type="scientific">Anoxybacillus andreesenii</name>
    <dbReference type="NCBI Taxonomy" id="1325932"/>
    <lineage>
        <taxon>Bacteria</taxon>
        <taxon>Bacillati</taxon>
        <taxon>Bacillota</taxon>
        <taxon>Bacilli</taxon>
        <taxon>Bacillales</taxon>
        <taxon>Anoxybacillaceae</taxon>
        <taxon>Anoxybacillus</taxon>
    </lineage>
</organism>
<protein>
    <submittedName>
        <fullName evidence="3">Peptidoglycan/xylan/chitin deacetylase (PgdA/CDA1 family)</fullName>
    </submittedName>
</protein>
<proteinExistence type="predicted"/>
<dbReference type="InterPro" id="IPR011330">
    <property type="entry name" value="Glyco_hydro/deAcase_b/a-brl"/>
</dbReference>
<name>A0ABT9V5S7_9BACL</name>
<accession>A0ABT9V5S7</accession>
<feature type="compositionally biased region" description="Basic and acidic residues" evidence="1">
    <location>
        <begin position="62"/>
        <end position="83"/>
    </location>
</feature>
<evidence type="ECO:0000256" key="1">
    <source>
        <dbReference type="SAM" id="MobiDB-lite"/>
    </source>
</evidence>
<dbReference type="RefSeq" id="WP_307150815.1">
    <property type="nucleotide sequence ID" value="NZ_JAUSTU010000011.1"/>
</dbReference>
<evidence type="ECO:0000259" key="2">
    <source>
        <dbReference type="PROSITE" id="PS51677"/>
    </source>
</evidence>
<dbReference type="Pfam" id="PF01522">
    <property type="entry name" value="Polysacc_deac_1"/>
    <property type="match status" value="1"/>
</dbReference>
<feature type="region of interest" description="Disordered" evidence="1">
    <location>
        <begin position="62"/>
        <end position="103"/>
    </location>
</feature>
<sequence>MEREKRKRRWQLEYKLASVCIAILFLVTLAATSLIRGNEVKSMEVNNNRERPVSLIEKEEIKGNIDDENSPKQEVKREIKTQDDSVESSSVSDTAIQTEKKQDETIKQSNNHIIYLTFDDGPNQYTDAILDLLGRYNAKATFFMLEPNMERYADSIRRMVNEGHSIGMHGVTHNAKIIYQSSEAVVNEMKRGQATLASISGLNSYLIRVPYGSVPHMKPAYFEAVNREGFKLWDWTIDSKDWKFLSRKYVSYILEQLESYSNPDEPKVVLMHDKASTVEHLESLLQKLTELGYEMKLLTEQLEPVTL</sequence>
<dbReference type="PANTHER" id="PTHR10587:SF125">
    <property type="entry name" value="POLYSACCHARIDE DEACETYLASE YHEN-RELATED"/>
    <property type="match status" value="1"/>
</dbReference>
<dbReference type="InterPro" id="IPR002509">
    <property type="entry name" value="NODB_dom"/>
</dbReference>
<dbReference type="Gene3D" id="3.20.20.370">
    <property type="entry name" value="Glycoside hydrolase/deacetylase"/>
    <property type="match status" value="1"/>
</dbReference>
<evidence type="ECO:0000313" key="3">
    <source>
        <dbReference type="EMBL" id="MDQ0156299.1"/>
    </source>
</evidence>
<dbReference type="InterPro" id="IPR050248">
    <property type="entry name" value="Polysacc_deacetylase_ArnD"/>
</dbReference>